<dbReference type="PROSITE" id="PS00455">
    <property type="entry name" value="AMP_BINDING"/>
    <property type="match status" value="1"/>
</dbReference>
<gene>
    <name evidence="3" type="ORF">Cch02nite_06530</name>
</gene>
<evidence type="ECO:0000313" key="3">
    <source>
        <dbReference type="EMBL" id="GIF87209.1"/>
    </source>
</evidence>
<dbReference type="Proteomes" id="UP000619293">
    <property type="component" value="Unassembled WGS sequence"/>
</dbReference>
<dbReference type="InterPro" id="IPR020845">
    <property type="entry name" value="AMP-binding_CS"/>
</dbReference>
<evidence type="ECO:0000259" key="1">
    <source>
        <dbReference type="Pfam" id="PF00501"/>
    </source>
</evidence>
<dbReference type="PANTHER" id="PTHR43767:SF1">
    <property type="entry name" value="NONRIBOSOMAL PEPTIDE SYNTHASE PES1 (EUROFUNG)-RELATED"/>
    <property type="match status" value="1"/>
</dbReference>
<dbReference type="InterPro" id="IPR050237">
    <property type="entry name" value="ATP-dep_AMP-bd_enzyme"/>
</dbReference>
<dbReference type="GO" id="GO:0016878">
    <property type="term" value="F:acid-thiol ligase activity"/>
    <property type="evidence" value="ECO:0007669"/>
    <property type="project" value="UniProtKB-ARBA"/>
</dbReference>
<sequence>MGWRDKRSNAADHLLDTGRADDVAVVDGAQRYTYRDLRGAVARLIEALGALDLPRGSRVAVLGPNSFFWIAGYLAAMKAGCVAVPVSDRATLDEVRRNLALVGAEAAFVDRRALRRLGAALEGIAPVTDEALTAADRLDEAWPELPAATECDLDADAALMFTSGTTSQPKAVRVTHRNILANTDSIVGYLGLGAEDRVLVVLPFYYCYGASLLHTHLRVGGRVVLLNSFAFPEVALDLLEREECTVLAGVPSTFQLLLRAASFTARELPSLRVVQQAGGKLAPVLVEELLGARNTARLFLMYGQTEATARLSYLPPELLRSKPDSIGRGIAGVELRVLDEAGDPVRPGEQGEIYARGESICPGYYGAPTESAAKFTPSGLRTGDLATIDEDGDVFIVDRRDDFIKTWGFRVSSQEIEDCALRLDRLTSAAAVGVPDLAAGEAIILFVVARPGAEVTPDEVLAVCRAHLAKHMVPAGVFVVDALPLTGNGKVAKARLVTAAAGGTPTA</sequence>
<dbReference type="InterPro" id="IPR045851">
    <property type="entry name" value="AMP-bd_C_sf"/>
</dbReference>
<reference evidence="3 4" key="1">
    <citation type="submission" date="2021-01" db="EMBL/GenBank/DDBJ databases">
        <title>Whole genome shotgun sequence of Catellatospora chokoriensis NBRC 107358.</title>
        <authorList>
            <person name="Komaki H."/>
            <person name="Tamura T."/>
        </authorList>
    </citation>
    <scope>NUCLEOTIDE SEQUENCE [LARGE SCALE GENOMIC DNA]</scope>
    <source>
        <strain evidence="3 4">NBRC 107358</strain>
    </source>
</reference>
<dbReference type="Pfam" id="PF00501">
    <property type="entry name" value="AMP-binding"/>
    <property type="match status" value="1"/>
</dbReference>
<dbReference type="InterPro" id="IPR025110">
    <property type="entry name" value="AMP-bd_C"/>
</dbReference>
<evidence type="ECO:0000313" key="4">
    <source>
        <dbReference type="Proteomes" id="UP000619293"/>
    </source>
</evidence>
<dbReference type="RefSeq" id="WP_191841718.1">
    <property type="nucleotide sequence ID" value="NZ_BAAALB010000015.1"/>
</dbReference>
<name>A0A8J3JRI8_9ACTN</name>
<dbReference type="SUPFAM" id="SSF56801">
    <property type="entry name" value="Acetyl-CoA synthetase-like"/>
    <property type="match status" value="1"/>
</dbReference>
<dbReference type="PANTHER" id="PTHR43767">
    <property type="entry name" value="LONG-CHAIN-FATTY-ACID--COA LIGASE"/>
    <property type="match status" value="1"/>
</dbReference>
<organism evidence="3 4">
    <name type="scientific">Catellatospora chokoriensis</name>
    <dbReference type="NCBI Taxonomy" id="310353"/>
    <lineage>
        <taxon>Bacteria</taxon>
        <taxon>Bacillati</taxon>
        <taxon>Actinomycetota</taxon>
        <taxon>Actinomycetes</taxon>
        <taxon>Micromonosporales</taxon>
        <taxon>Micromonosporaceae</taxon>
        <taxon>Catellatospora</taxon>
    </lineage>
</organism>
<protein>
    <submittedName>
        <fullName evidence="3">AMP-dependent ligase</fullName>
    </submittedName>
</protein>
<dbReference type="EMBL" id="BONG01000002">
    <property type="protein sequence ID" value="GIF87209.1"/>
    <property type="molecule type" value="Genomic_DNA"/>
</dbReference>
<dbReference type="InterPro" id="IPR042099">
    <property type="entry name" value="ANL_N_sf"/>
</dbReference>
<keyword evidence="4" id="KW-1185">Reference proteome</keyword>
<evidence type="ECO:0000259" key="2">
    <source>
        <dbReference type="Pfam" id="PF13193"/>
    </source>
</evidence>
<feature type="domain" description="AMP-dependent synthetase/ligase" evidence="1">
    <location>
        <begin position="19"/>
        <end position="365"/>
    </location>
</feature>
<dbReference type="AlphaFoldDB" id="A0A8J3JRI8"/>
<dbReference type="Pfam" id="PF13193">
    <property type="entry name" value="AMP-binding_C"/>
    <property type="match status" value="1"/>
</dbReference>
<dbReference type="InterPro" id="IPR000873">
    <property type="entry name" value="AMP-dep_synth/lig_dom"/>
</dbReference>
<keyword evidence="3" id="KW-0436">Ligase</keyword>
<dbReference type="Gene3D" id="3.30.300.30">
    <property type="match status" value="1"/>
</dbReference>
<comment type="caution">
    <text evidence="3">The sequence shown here is derived from an EMBL/GenBank/DDBJ whole genome shotgun (WGS) entry which is preliminary data.</text>
</comment>
<dbReference type="Gene3D" id="3.40.50.12780">
    <property type="entry name" value="N-terminal domain of ligase-like"/>
    <property type="match status" value="1"/>
</dbReference>
<accession>A0A8J3JRI8</accession>
<feature type="domain" description="AMP-binding enzyme C-terminal" evidence="2">
    <location>
        <begin position="415"/>
        <end position="490"/>
    </location>
</feature>
<proteinExistence type="predicted"/>